<gene>
    <name evidence="1" type="ORF">DMENIID0002_01840</name>
</gene>
<evidence type="ECO:0000313" key="1">
    <source>
        <dbReference type="EMBL" id="BFD45538.1"/>
    </source>
</evidence>
<sequence>MLDDNLSVGEKIIVQDIQTVPLKVVKDQVDLEHKLNDTSDSTIIRVGEKIGDNTGLGDKAIKAKNIYLPK</sequence>
<organism evidence="1">
    <name type="scientific">Candidatus Tisiphia endosymbiont of Sergentomyia squamirostris</name>
    <dbReference type="NCBI Taxonomy" id="3113639"/>
    <lineage>
        <taxon>Bacteria</taxon>
        <taxon>Pseudomonadati</taxon>
        <taxon>Pseudomonadota</taxon>
        <taxon>Alphaproteobacteria</taxon>
        <taxon>Rickettsiales</taxon>
        <taxon>Rickettsiaceae</taxon>
        <taxon>Rickettsieae</taxon>
        <taxon>Candidatus Tisiphia</taxon>
    </lineage>
</organism>
<protein>
    <submittedName>
        <fullName evidence="1">Uncharacterized protein</fullName>
    </submittedName>
</protein>
<proteinExistence type="predicted"/>
<accession>A0AAT9G6X8</accession>
<reference evidence="1" key="1">
    <citation type="submission" date="2024-01" db="EMBL/GenBank/DDBJ databases">
        <title>Sequencing the genomes of a sandfly, Sergentomyia squamirostris, and its two endosymbionts.</title>
        <authorList>
            <person name="Itokawa K."/>
            <person name="Sanjoba C."/>
        </authorList>
    </citation>
    <scope>NUCLEOTIDE SEQUENCE</scope>
    <source>
        <strain evidence="1">RiSSQ</strain>
    </source>
</reference>
<dbReference type="EMBL" id="AP029170">
    <property type="protein sequence ID" value="BFD45538.1"/>
    <property type="molecule type" value="Genomic_DNA"/>
</dbReference>
<name>A0AAT9G6X8_9RICK</name>
<dbReference type="AlphaFoldDB" id="A0AAT9G6X8"/>